<evidence type="ECO:0000313" key="2">
    <source>
        <dbReference type="EMBL" id="GEO08660.1"/>
    </source>
</evidence>
<reference evidence="2 3" key="1">
    <citation type="submission" date="2019-07" db="EMBL/GenBank/DDBJ databases">
        <title>Whole genome shotgun sequence of Segetibacter aerophilus NBRC 106135.</title>
        <authorList>
            <person name="Hosoyama A."/>
            <person name="Uohara A."/>
            <person name="Ohji S."/>
            <person name="Ichikawa N."/>
        </authorList>
    </citation>
    <scope>NUCLEOTIDE SEQUENCE [LARGE SCALE GENOMIC DNA]</scope>
    <source>
        <strain evidence="2 3">NBRC 106135</strain>
    </source>
</reference>
<evidence type="ECO:0000313" key="3">
    <source>
        <dbReference type="Proteomes" id="UP000321513"/>
    </source>
</evidence>
<organism evidence="2 3">
    <name type="scientific">Segetibacter aerophilus</name>
    <dbReference type="NCBI Taxonomy" id="670293"/>
    <lineage>
        <taxon>Bacteria</taxon>
        <taxon>Pseudomonadati</taxon>
        <taxon>Bacteroidota</taxon>
        <taxon>Chitinophagia</taxon>
        <taxon>Chitinophagales</taxon>
        <taxon>Chitinophagaceae</taxon>
        <taxon>Segetibacter</taxon>
    </lineage>
</organism>
<keyword evidence="1" id="KW-0812">Transmembrane</keyword>
<keyword evidence="3" id="KW-1185">Reference proteome</keyword>
<evidence type="ECO:0000256" key="1">
    <source>
        <dbReference type="SAM" id="Phobius"/>
    </source>
</evidence>
<name>A0A512B9M1_9BACT</name>
<keyword evidence="1" id="KW-0472">Membrane</keyword>
<dbReference type="Proteomes" id="UP000321513">
    <property type="component" value="Unassembled WGS sequence"/>
</dbReference>
<sequence>MKDSMQKIVSFITFDFAFDRNCLTEQFNATQALYQSNIPFWSTNSTRQKVIGRYWFELVLTHFGFLFGLPALLFLMTSAHFENAQIIIIFLAALITFSTLMLFVYWPGFYNSFLPQLETIKEIHERKQLEQLEKCKRAQFSNPALVLIYYVFDKLSGNNSLQCNDRYAELLMKLFGVDQGSIKKNLELFLGKKKNLSERKYTEISNRFEEARSFFEELQFKEAQQILGQLEQKFTAH</sequence>
<keyword evidence="1" id="KW-1133">Transmembrane helix</keyword>
<protein>
    <submittedName>
        <fullName evidence="2">Uncharacterized protein</fullName>
    </submittedName>
</protein>
<proteinExistence type="predicted"/>
<dbReference type="EMBL" id="BJYT01000002">
    <property type="protein sequence ID" value="GEO08660.1"/>
    <property type="molecule type" value="Genomic_DNA"/>
</dbReference>
<dbReference type="AlphaFoldDB" id="A0A512B9M1"/>
<feature type="transmembrane region" description="Helical" evidence="1">
    <location>
        <begin position="86"/>
        <end position="106"/>
    </location>
</feature>
<comment type="caution">
    <text evidence="2">The sequence shown here is derived from an EMBL/GenBank/DDBJ whole genome shotgun (WGS) entry which is preliminary data.</text>
</comment>
<accession>A0A512B9M1</accession>
<feature type="transmembrane region" description="Helical" evidence="1">
    <location>
        <begin position="54"/>
        <end position="74"/>
    </location>
</feature>
<gene>
    <name evidence="2" type="ORF">SAE01_11560</name>
</gene>